<evidence type="ECO:0000313" key="1">
    <source>
        <dbReference type="EMBL" id="CAG8752247.1"/>
    </source>
</evidence>
<dbReference type="AlphaFoldDB" id="A0A9N9IX03"/>
<comment type="caution">
    <text evidence="1">The sequence shown here is derived from an EMBL/GenBank/DDBJ whole genome shotgun (WGS) entry which is preliminary data.</text>
</comment>
<reference evidence="1" key="1">
    <citation type="submission" date="2021-06" db="EMBL/GenBank/DDBJ databases">
        <authorList>
            <person name="Kallberg Y."/>
            <person name="Tangrot J."/>
            <person name="Rosling A."/>
        </authorList>
    </citation>
    <scope>NUCLEOTIDE SEQUENCE</scope>
    <source>
        <strain evidence="1">87-6 pot B 2015</strain>
    </source>
</reference>
<dbReference type="Proteomes" id="UP000789375">
    <property type="component" value="Unassembled WGS sequence"/>
</dbReference>
<sequence>IEVSSLDDILADVHHYVEKLISNKRIMYLDYLVIFKPEKVVGSEAQLVDMQDYKKFLLDYKKLSDG</sequence>
<gene>
    <name evidence="1" type="ORF">FMOSSE_LOCUS16713</name>
</gene>
<accession>A0A9N9IX03</accession>
<dbReference type="EMBL" id="CAJVPP010025704">
    <property type="protein sequence ID" value="CAG8752247.1"/>
    <property type="molecule type" value="Genomic_DNA"/>
</dbReference>
<feature type="non-terminal residue" evidence="1">
    <location>
        <position position="66"/>
    </location>
</feature>
<organism evidence="1 2">
    <name type="scientific">Funneliformis mosseae</name>
    <name type="common">Endomycorrhizal fungus</name>
    <name type="synonym">Glomus mosseae</name>
    <dbReference type="NCBI Taxonomy" id="27381"/>
    <lineage>
        <taxon>Eukaryota</taxon>
        <taxon>Fungi</taxon>
        <taxon>Fungi incertae sedis</taxon>
        <taxon>Mucoromycota</taxon>
        <taxon>Glomeromycotina</taxon>
        <taxon>Glomeromycetes</taxon>
        <taxon>Glomerales</taxon>
        <taxon>Glomeraceae</taxon>
        <taxon>Funneliformis</taxon>
    </lineage>
</organism>
<name>A0A9N9IX03_FUNMO</name>
<evidence type="ECO:0000313" key="2">
    <source>
        <dbReference type="Proteomes" id="UP000789375"/>
    </source>
</evidence>
<proteinExistence type="predicted"/>
<keyword evidence="2" id="KW-1185">Reference proteome</keyword>
<protein>
    <submittedName>
        <fullName evidence="1">15946_t:CDS:1</fullName>
    </submittedName>
</protein>
<feature type="non-terminal residue" evidence="1">
    <location>
        <position position="1"/>
    </location>
</feature>